<dbReference type="Gene3D" id="3.40.50.150">
    <property type="entry name" value="Vaccinia Virus protein VP39"/>
    <property type="match status" value="1"/>
</dbReference>
<name>A0A139BRS8_9PROT</name>
<dbReference type="Gene3D" id="1.10.155.10">
    <property type="entry name" value="Chemotaxis receptor methyltransferase CheR, N-terminal domain"/>
    <property type="match status" value="1"/>
</dbReference>
<keyword evidence="3 10" id="KW-0489">Methyltransferase</keyword>
<dbReference type="SMART" id="SM00138">
    <property type="entry name" value="MeTrc"/>
    <property type="match status" value="1"/>
</dbReference>
<evidence type="ECO:0000256" key="3">
    <source>
        <dbReference type="ARBA" id="ARBA00022603"/>
    </source>
</evidence>
<evidence type="ECO:0000256" key="2">
    <source>
        <dbReference type="ARBA" id="ARBA00012534"/>
    </source>
</evidence>
<dbReference type="Pfam" id="PF03705">
    <property type="entry name" value="CheR_N"/>
    <property type="match status" value="1"/>
</dbReference>
<dbReference type="InterPro" id="IPR022642">
    <property type="entry name" value="CheR_C"/>
</dbReference>
<dbReference type="Proteomes" id="UP000070578">
    <property type="component" value="Unassembled WGS sequence"/>
</dbReference>
<dbReference type="SUPFAM" id="SSF52738">
    <property type="entry name" value="Methylesterase CheB, C-terminal domain"/>
    <property type="match status" value="1"/>
</dbReference>
<dbReference type="Pfam" id="PF01739">
    <property type="entry name" value="CheR"/>
    <property type="match status" value="1"/>
</dbReference>
<dbReference type="GO" id="GO:0006935">
    <property type="term" value="P:chemotaxis"/>
    <property type="evidence" value="ECO:0007669"/>
    <property type="project" value="UniProtKB-UniRule"/>
</dbReference>
<dbReference type="EMBL" id="LSLI01000060">
    <property type="protein sequence ID" value="KXS31714.1"/>
    <property type="molecule type" value="Genomic_DNA"/>
</dbReference>
<feature type="domain" description="CheB-type methylesterase" evidence="8">
    <location>
        <begin position="44"/>
        <end position="233"/>
    </location>
</feature>
<dbReference type="InterPro" id="IPR035965">
    <property type="entry name" value="PAS-like_dom_sf"/>
</dbReference>
<keyword evidence="6" id="KW-0145">Chemotaxis</keyword>
<organism evidence="10 11">
    <name type="scientific">Candidatus Gallionella acididurans</name>
    <dbReference type="NCBI Taxonomy" id="1796491"/>
    <lineage>
        <taxon>Bacteria</taxon>
        <taxon>Pseudomonadati</taxon>
        <taxon>Pseudomonadota</taxon>
        <taxon>Betaproteobacteria</taxon>
        <taxon>Nitrosomonadales</taxon>
        <taxon>Gallionellaceae</taxon>
        <taxon>Gallionella</taxon>
    </lineage>
</organism>
<feature type="region of interest" description="Disordered" evidence="7">
    <location>
        <begin position="707"/>
        <end position="741"/>
    </location>
</feature>
<feature type="active site" evidence="6">
    <location>
        <position position="175"/>
    </location>
</feature>
<dbReference type="InterPro" id="IPR050903">
    <property type="entry name" value="Bact_Chemotaxis_MeTrfase"/>
</dbReference>
<dbReference type="EC" id="2.1.1.80" evidence="2"/>
<evidence type="ECO:0000313" key="10">
    <source>
        <dbReference type="EMBL" id="KXS31714.1"/>
    </source>
</evidence>
<feature type="active site" evidence="6">
    <location>
        <position position="56"/>
    </location>
</feature>
<gene>
    <name evidence="10" type="ORF">AWT59_2159</name>
</gene>
<dbReference type="Pfam" id="PF01339">
    <property type="entry name" value="CheB_methylest"/>
    <property type="match status" value="1"/>
</dbReference>
<dbReference type="InterPro" id="IPR035909">
    <property type="entry name" value="CheB_C"/>
</dbReference>
<dbReference type="InterPro" id="IPR000780">
    <property type="entry name" value="CheR_MeTrfase"/>
</dbReference>
<dbReference type="GO" id="GO:0032259">
    <property type="term" value="P:methylation"/>
    <property type="evidence" value="ECO:0007669"/>
    <property type="project" value="UniProtKB-KW"/>
</dbReference>
<dbReference type="Gene3D" id="3.30.450.20">
    <property type="entry name" value="PAS domain"/>
    <property type="match status" value="1"/>
</dbReference>
<dbReference type="GO" id="GO:0005737">
    <property type="term" value="C:cytoplasm"/>
    <property type="evidence" value="ECO:0007669"/>
    <property type="project" value="InterPro"/>
</dbReference>
<dbReference type="GO" id="GO:0008984">
    <property type="term" value="F:protein-glutamate methylesterase activity"/>
    <property type="evidence" value="ECO:0007669"/>
    <property type="project" value="InterPro"/>
</dbReference>
<dbReference type="InterPro" id="IPR036804">
    <property type="entry name" value="CheR_N_sf"/>
</dbReference>
<dbReference type="PATRIC" id="fig|1796491.3.peg.2359"/>
<dbReference type="SUPFAM" id="SSF47757">
    <property type="entry name" value="Chemotaxis receptor methyltransferase CheR, N-terminal domain"/>
    <property type="match status" value="1"/>
</dbReference>
<dbReference type="InterPro" id="IPR029063">
    <property type="entry name" value="SAM-dependent_MTases_sf"/>
</dbReference>
<dbReference type="Pfam" id="PF13596">
    <property type="entry name" value="PAS_10"/>
    <property type="match status" value="1"/>
</dbReference>
<evidence type="ECO:0000313" key="11">
    <source>
        <dbReference type="Proteomes" id="UP000070578"/>
    </source>
</evidence>
<evidence type="ECO:0000256" key="5">
    <source>
        <dbReference type="ARBA" id="ARBA00022691"/>
    </source>
</evidence>
<evidence type="ECO:0000256" key="4">
    <source>
        <dbReference type="ARBA" id="ARBA00022679"/>
    </source>
</evidence>
<reference evidence="10 11" key="2">
    <citation type="submission" date="2016-03" db="EMBL/GenBank/DDBJ databases">
        <title>New uncultured bacterium of the family Gallionellaceae from acid mine drainage: description and reconstruction of genome based on metagenomic analysis of microbial community.</title>
        <authorList>
            <person name="Kadnikov V."/>
            <person name="Ivasenko D."/>
            <person name="Beletsky A."/>
            <person name="Mardanov A."/>
            <person name="Danilova E."/>
            <person name="Pimenov N."/>
            <person name="Karnachuk O."/>
            <person name="Ravin N."/>
        </authorList>
    </citation>
    <scope>NUCLEOTIDE SEQUENCE [LARGE SCALE GENOMIC DNA]</scope>
    <source>
        <strain evidence="10">ShG14-8</strain>
    </source>
</reference>
<dbReference type="CDD" id="cd02440">
    <property type="entry name" value="AdoMet_MTases"/>
    <property type="match status" value="1"/>
</dbReference>
<dbReference type="PRINTS" id="PR00996">
    <property type="entry name" value="CHERMTFRASE"/>
</dbReference>
<keyword evidence="6" id="KW-0378">Hydrolase</keyword>
<reference evidence="10 11" key="1">
    <citation type="submission" date="2016-02" db="EMBL/GenBank/DDBJ databases">
        <authorList>
            <person name="Wen L."/>
            <person name="He K."/>
            <person name="Yang H."/>
        </authorList>
    </citation>
    <scope>NUCLEOTIDE SEQUENCE [LARGE SCALE GENOMIC DNA]</scope>
    <source>
        <strain evidence="10">ShG14-8</strain>
    </source>
</reference>
<sequence length="1002" mass="111772">MVTKKNKAKKDTVPKIALKTPGQSSGQSSVKPAPKSAPEAHEAHDNGFRIVGLGGSAGGLEAFEQFFRHVPPDCGLAFVLVSHLAPDHVSILTEILQRTTTMTVVEAQDQMVVAPNCVYVIPPNRDMAIFHGVLQLNMPEQPRGQRMPIDAFLRSLADDQGENAIGIILSGTGTDGTLGLRAILGAGGISLVQDPASARYDGMPNSAIQAGYATHILAVEKMPQVLLASMHVLAVHLGSLPSPVAASSMNRILMQLRSATGNDFSLYKKSTIRRRIERRMLQHEINDTETYARYIKENPAEVKQLIKELLINVTSFFRDGEAFAILKHDILPELFAGKPEDYVFRVWVAGCASGEEAYSIAILLSEFMTETRQEFKVQLYATDLDDEAINTARAGFYPPNIAQDVNPERLRLFFVKQDTGYRIKKNIREMVVFAIQNVIKDPPFTRLDLLSCRNLMIYLETELQDRLIPAFHYALKPGGVLFLSPSESIGKHPELFAALNRKWKFYRSTNTRTFRHAAMTAGTGWTRKDNMNTPEEEVKKIQDINFAELTKRALLQSYAPASVVTDENGNILYVHGDTGRYLRPAPGQATLNIVDMAREGLQMELRTAMLAAAGSKAGQAAALMSKELMINGNSDTLSVRFSVHKLHGPDSSGTLLMVSFHDVERAAPAKPRRGKAGTGSDEQLHIVELERDLAYSRESLQANIEEQQASNEELKSTNEELQSTNEELQSTNEELETSKEELQSINEELITVNAELQSKIEQLAGMQNDMKNLIDNVNVGAIFLDNRLNIKRYTREAAQVYRLVGSDVGRALNDIKSNIEKDDLVADAQAVLDTLAFREREVHTVGGAWYLVRIQPYRTLENVIEGVVLTFTDISQRVAAEAAERAARIMAEGIVDTVREPLIVLDEKLKVITASRSFYREFRTTPEDTVDQRIYDLGNRQWDIPKLRELLESILPHDQSFEGYVVEHDFPAGHRRMLLNARRILGDTEETRMILLAIEIDK</sequence>
<dbReference type="SUPFAM" id="SSF55785">
    <property type="entry name" value="PYP-like sensor domain (PAS domain)"/>
    <property type="match status" value="1"/>
</dbReference>
<dbReference type="PROSITE" id="PS50122">
    <property type="entry name" value="CHEB"/>
    <property type="match status" value="1"/>
</dbReference>
<feature type="compositionally biased region" description="Polar residues" evidence="7">
    <location>
        <begin position="21"/>
        <end position="30"/>
    </location>
</feature>
<dbReference type="AlphaFoldDB" id="A0A139BRS8"/>
<dbReference type="PROSITE" id="PS50123">
    <property type="entry name" value="CHER"/>
    <property type="match status" value="1"/>
</dbReference>
<dbReference type="InterPro" id="IPR000673">
    <property type="entry name" value="Sig_transdc_resp-reg_Me-estase"/>
</dbReference>
<dbReference type="GO" id="GO:0000156">
    <property type="term" value="F:phosphorelay response regulator activity"/>
    <property type="evidence" value="ECO:0007669"/>
    <property type="project" value="InterPro"/>
</dbReference>
<dbReference type="CDD" id="cd16434">
    <property type="entry name" value="CheB-CheR_fusion"/>
    <property type="match status" value="1"/>
</dbReference>
<feature type="domain" description="CheR-type methyltransferase" evidence="9">
    <location>
        <begin position="237"/>
        <end position="489"/>
    </location>
</feature>
<dbReference type="PANTHER" id="PTHR24422">
    <property type="entry name" value="CHEMOTAXIS PROTEIN METHYLTRANSFERASE"/>
    <property type="match status" value="1"/>
</dbReference>
<dbReference type="PANTHER" id="PTHR24422:SF27">
    <property type="entry name" value="PROTEIN-GLUTAMATE O-METHYLTRANSFERASE"/>
    <property type="match status" value="1"/>
</dbReference>
<keyword evidence="5" id="KW-0949">S-adenosyl-L-methionine</keyword>
<evidence type="ECO:0000259" key="9">
    <source>
        <dbReference type="PROSITE" id="PS50123"/>
    </source>
</evidence>
<protein>
    <recommendedName>
        <fullName evidence="2">protein-glutamate O-methyltransferase</fullName>
        <ecNumber evidence="2">2.1.1.80</ecNumber>
    </recommendedName>
</protein>
<evidence type="ECO:0000256" key="6">
    <source>
        <dbReference type="PROSITE-ProRule" id="PRU00050"/>
    </source>
</evidence>
<dbReference type="SUPFAM" id="SSF53335">
    <property type="entry name" value="S-adenosyl-L-methionine-dependent methyltransferases"/>
    <property type="match status" value="1"/>
</dbReference>
<dbReference type="GO" id="GO:0008983">
    <property type="term" value="F:protein-glutamate O-methyltransferase activity"/>
    <property type="evidence" value="ECO:0007669"/>
    <property type="project" value="UniProtKB-EC"/>
</dbReference>
<comment type="caution">
    <text evidence="10">The sequence shown here is derived from an EMBL/GenBank/DDBJ whole genome shotgun (WGS) entry which is preliminary data.</text>
</comment>
<dbReference type="Gene3D" id="3.40.50.180">
    <property type="entry name" value="Methylesterase CheB, C-terminal domain"/>
    <property type="match status" value="1"/>
</dbReference>
<keyword evidence="4 10" id="KW-0808">Transferase</keyword>
<feature type="active site" evidence="6">
    <location>
        <position position="83"/>
    </location>
</feature>
<evidence type="ECO:0000259" key="8">
    <source>
        <dbReference type="PROSITE" id="PS50122"/>
    </source>
</evidence>
<accession>A0A139BRS8</accession>
<evidence type="ECO:0000256" key="7">
    <source>
        <dbReference type="SAM" id="MobiDB-lite"/>
    </source>
</evidence>
<comment type="catalytic activity">
    <reaction evidence="1">
        <text>L-glutamyl-[protein] + S-adenosyl-L-methionine = [protein]-L-glutamate 5-O-methyl ester + S-adenosyl-L-homocysteine</text>
        <dbReference type="Rhea" id="RHEA:24452"/>
        <dbReference type="Rhea" id="RHEA-COMP:10208"/>
        <dbReference type="Rhea" id="RHEA-COMP:10311"/>
        <dbReference type="ChEBI" id="CHEBI:29973"/>
        <dbReference type="ChEBI" id="CHEBI:57856"/>
        <dbReference type="ChEBI" id="CHEBI:59789"/>
        <dbReference type="ChEBI" id="CHEBI:82795"/>
        <dbReference type="EC" id="2.1.1.80"/>
    </reaction>
</comment>
<proteinExistence type="predicted"/>
<feature type="region of interest" description="Disordered" evidence="7">
    <location>
        <begin position="1"/>
        <end position="41"/>
    </location>
</feature>
<evidence type="ECO:0000256" key="1">
    <source>
        <dbReference type="ARBA" id="ARBA00001541"/>
    </source>
</evidence>
<feature type="compositionally biased region" description="Polar residues" evidence="7">
    <location>
        <begin position="719"/>
        <end position="732"/>
    </location>
</feature>
<dbReference type="InterPro" id="IPR022641">
    <property type="entry name" value="CheR_N"/>
</dbReference>